<evidence type="ECO:0000313" key="2">
    <source>
        <dbReference type="Proteomes" id="UP000668403"/>
    </source>
</evidence>
<comment type="caution">
    <text evidence="1">The sequence shown here is derived from an EMBL/GenBank/DDBJ whole genome shotgun (WGS) entry which is preliminary data.</text>
</comment>
<protein>
    <submittedName>
        <fullName evidence="1">DUF501 domain-containing protein</fullName>
    </submittedName>
</protein>
<accession>A0A939QK26</accession>
<gene>
    <name evidence="1" type="ORF">J4H85_05035</name>
</gene>
<dbReference type="InterPro" id="IPR007511">
    <property type="entry name" value="DUF501"/>
</dbReference>
<evidence type="ECO:0000313" key="1">
    <source>
        <dbReference type="EMBL" id="MBO2989361.1"/>
    </source>
</evidence>
<proteinExistence type="predicted"/>
<name>A0A939QK26_9MICO</name>
<dbReference type="Pfam" id="PF04417">
    <property type="entry name" value="DUF501"/>
    <property type="match status" value="1"/>
</dbReference>
<dbReference type="AlphaFoldDB" id="A0A939QK26"/>
<sequence length="165" mass="17407">MTRPPYAEPTAEDIATVSEQLGREARGVVGIAARDRDGAPAVVATAPRLPDGSPFPTFYYLCHPGAVAAASRLEAAGVMAEFNAMLAEDDDLRAQYARAHEAYIRDRDALDDVPEIAGVSAGGMPTRVKCLHALMGHALAAGPGVNPIGDLALERGDWHDYPSGR</sequence>
<organism evidence="1 2">
    <name type="scientific">Leucobacter tardus</name>
    <dbReference type="NCBI Taxonomy" id="501483"/>
    <lineage>
        <taxon>Bacteria</taxon>
        <taxon>Bacillati</taxon>
        <taxon>Actinomycetota</taxon>
        <taxon>Actinomycetes</taxon>
        <taxon>Micrococcales</taxon>
        <taxon>Microbacteriaceae</taxon>
        <taxon>Leucobacter</taxon>
    </lineage>
</organism>
<dbReference type="PANTHER" id="PTHR37163">
    <property type="entry name" value="CONSERVED PROTEIN"/>
    <property type="match status" value="1"/>
</dbReference>
<dbReference type="RefSeq" id="WP_208237508.1">
    <property type="nucleotide sequence ID" value="NZ_BAAAQU010000001.1"/>
</dbReference>
<keyword evidence="2" id="KW-1185">Reference proteome</keyword>
<dbReference type="PANTHER" id="PTHR37163:SF1">
    <property type="entry name" value="DUF501 DOMAIN-CONTAINING PROTEIN"/>
    <property type="match status" value="1"/>
</dbReference>
<dbReference type="Proteomes" id="UP000668403">
    <property type="component" value="Unassembled WGS sequence"/>
</dbReference>
<reference evidence="1" key="1">
    <citation type="submission" date="2021-03" db="EMBL/GenBank/DDBJ databases">
        <title>Leucobacter chromiisoli sp. nov., isolated from chromium-containing soil of chemical plant.</title>
        <authorList>
            <person name="Xu Z."/>
        </authorList>
    </citation>
    <scope>NUCLEOTIDE SEQUENCE</scope>
    <source>
        <strain evidence="1">K 70/01</strain>
    </source>
</reference>
<dbReference type="EMBL" id="JAGFBF010000002">
    <property type="protein sequence ID" value="MBO2989361.1"/>
    <property type="molecule type" value="Genomic_DNA"/>
</dbReference>